<comment type="caution">
    <text evidence="1">The sequence shown here is derived from an EMBL/GenBank/DDBJ whole genome shotgun (WGS) entry which is preliminary data.</text>
</comment>
<sequence length="116" mass="13129">MGRPTKLAAHRSHPYCKPLRSSIDHHIRLRQLLDHDDVTFRLFRRRNRSPSVPSPGPPFSSVCYRVLVFLRAAFRSAGLRACMSVCGTAQCTSRGDGYATFALIPMIYFGSELQKF</sequence>
<organism evidence="1 2">
    <name type="scientific">Eumeta variegata</name>
    <name type="common">Bagworm moth</name>
    <name type="synonym">Eumeta japonica</name>
    <dbReference type="NCBI Taxonomy" id="151549"/>
    <lineage>
        <taxon>Eukaryota</taxon>
        <taxon>Metazoa</taxon>
        <taxon>Ecdysozoa</taxon>
        <taxon>Arthropoda</taxon>
        <taxon>Hexapoda</taxon>
        <taxon>Insecta</taxon>
        <taxon>Pterygota</taxon>
        <taxon>Neoptera</taxon>
        <taxon>Endopterygota</taxon>
        <taxon>Lepidoptera</taxon>
        <taxon>Glossata</taxon>
        <taxon>Ditrysia</taxon>
        <taxon>Tineoidea</taxon>
        <taxon>Psychidae</taxon>
        <taxon>Oiketicinae</taxon>
        <taxon>Eumeta</taxon>
    </lineage>
</organism>
<dbReference type="EMBL" id="BGZK01002539">
    <property type="protein sequence ID" value="GBP94715.1"/>
    <property type="molecule type" value="Genomic_DNA"/>
</dbReference>
<dbReference type="Proteomes" id="UP000299102">
    <property type="component" value="Unassembled WGS sequence"/>
</dbReference>
<evidence type="ECO:0000313" key="2">
    <source>
        <dbReference type="Proteomes" id="UP000299102"/>
    </source>
</evidence>
<protein>
    <submittedName>
        <fullName evidence="1">Uncharacterized protein</fullName>
    </submittedName>
</protein>
<reference evidence="1 2" key="1">
    <citation type="journal article" date="2019" name="Commun. Biol.">
        <title>The bagworm genome reveals a unique fibroin gene that provides high tensile strength.</title>
        <authorList>
            <person name="Kono N."/>
            <person name="Nakamura H."/>
            <person name="Ohtoshi R."/>
            <person name="Tomita M."/>
            <person name="Numata K."/>
            <person name="Arakawa K."/>
        </authorList>
    </citation>
    <scope>NUCLEOTIDE SEQUENCE [LARGE SCALE GENOMIC DNA]</scope>
</reference>
<dbReference type="AlphaFoldDB" id="A0A4C2A6U2"/>
<keyword evidence="2" id="KW-1185">Reference proteome</keyword>
<gene>
    <name evidence="1" type="ORF">EVAR_92538_1</name>
</gene>
<accession>A0A4C2A6U2</accession>
<proteinExistence type="predicted"/>
<evidence type="ECO:0000313" key="1">
    <source>
        <dbReference type="EMBL" id="GBP94715.1"/>
    </source>
</evidence>
<name>A0A4C2A6U2_EUMVA</name>